<dbReference type="InterPro" id="IPR055377">
    <property type="entry name" value="GH3_M"/>
</dbReference>
<proteinExistence type="inferred from homology"/>
<reference evidence="5 6" key="1">
    <citation type="journal article" date="2020" name="BMC Genomics">
        <title>Intraspecific diversification of the crop wild relative Brassica cretica Lam. using demographic model selection.</title>
        <authorList>
            <person name="Kioukis A."/>
            <person name="Michalopoulou V.A."/>
            <person name="Briers L."/>
            <person name="Pirintsos S."/>
            <person name="Studholme D.J."/>
            <person name="Pavlidis P."/>
            <person name="Sarris P.F."/>
        </authorList>
    </citation>
    <scope>NUCLEOTIDE SEQUENCE [LARGE SCALE GENOMIC DNA]</scope>
    <source>
        <strain evidence="6">cv. PFS-1207/04</strain>
    </source>
</reference>
<dbReference type="InterPro" id="IPR004993">
    <property type="entry name" value="GH3"/>
</dbReference>
<organism evidence="5 6">
    <name type="scientific">Brassica cretica</name>
    <name type="common">Mustard</name>
    <dbReference type="NCBI Taxonomy" id="69181"/>
    <lineage>
        <taxon>Eukaryota</taxon>
        <taxon>Viridiplantae</taxon>
        <taxon>Streptophyta</taxon>
        <taxon>Embryophyta</taxon>
        <taxon>Tracheophyta</taxon>
        <taxon>Spermatophyta</taxon>
        <taxon>Magnoliopsida</taxon>
        <taxon>eudicotyledons</taxon>
        <taxon>Gunneridae</taxon>
        <taxon>Pentapetalae</taxon>
        <taxon>rosids</taxon>
        <taxon>malvids</taxon>
        <taxon>Brassicales</taxon>
        <taxon>Brassicaceae</taxon>
        <taxon>Brassiceae</taxon>
        <taxon>Brassica</taxon>
    </lineage>
</organism>
<evidence type="ECO:0000313" key="5">
    <source>
        <dbReference type="EMBL" id="KAF3609236.1"/>
    </source>
</evidence>
<gene>
    <name evidence="5" type="ORF">DY000_02047184</name>
</gene>
<evidence type="ECO:0000256" key="2">
    <source>
        <dbReference type="ARBA" id="ARBA00022598"/>
    </source>
</evidence>
<evidence type="ECO:0000256" key="1">
    <source>
        <dbReference type="ARBA" id="ARBA00008068"/>
    </source>
</evidence>
<feature type="domain" description="GH3 middle" evidence="3">
    <location>
        <begin position="460"/>
        <end position="552"/>
    </location>
</feature>
<dbReference type="Proteomes" id="UP000266723">
    <property type="component" value="Unassembled WGS sequence"/>
</dbReference>
<dbReference type="Pfam" id="PF03321">
    <property type="entry name" value="GH3"/>
    <property type="match status" value="1"/>
</dbReference>
<evidence type="ECO:0000259" key="3">
    <source>
        <dbReference type="Pfam" id="PF23571"/>
    </source>
</evidence>
<comment type="similarity">
    <text evidence="1">Belongs to the IAA-amido conjugating enzyme family.</text>
</comment>
<comment type="caution">
    <text evidence="5">The sequence shown here is derived from an EMBL/GenBank/DDBJ whole genome shotgun (WGS) entry which is preliminary data.</text>
</comment>
<dbReference type="EMBL" id="QGKV02000297">
    <property type="protein sequence ID" value="KAF3609236.1"/>
    <property type="molecule type" value="Genomic_DNA"/>
</dbReference>
<evidence type="ECO:0000313" key="6">
    <source>
        <dbReference type="Proteomes" id="UP000266723"/>
    </source>
</evidence>
<evidence type="ECO:0008006" key="7">
    <source>
        <dbReference type="Google" id="ProtNLM"/>
    </source>
</evidence>
<dbReference type="Pfam" id="PF23572">
    <property type="entry name" value="GH3_C"/>
    <property type="match status" value="1"/>
</dbReference>
<dbReference type="PANTHER" id="PTHR31901">
    <property type="entry name" value="GH3 DOMAIN-CONTAINING PROTEIN"/>
    <property type="match status" value="1"/>
</dbReference>
<protein>
    <recommendedName>
        <fullName evidence="7">Indole-3-acetic acid-amido synthetase GH3.17</fullName>
    </recommendedName>
</protein>
<dbReference type="InterPro" id="IPR055378">
    <property type="entry name" value="GH3_C"/>
</dbReference>
<keyword evidence="2" id="KW-0436">Ligase</keyword>
<dbReference type="Pfam" id="PF23571">
    <property type="entry name" value="GH3_M"/>
    <property type="match status" value="1"/>
</dbReference>
<accession>A0ABQ7F0N3</accession>
<name>A0ABQ7F0N3_BRACR</name>
<feature type="domain" description="GH3 C-terminal" evidence="4">
    <location>
        <begin position="567"/>
        <end position="689"/>
    </location>
</feature>
<keyword evidence="6" id="KW-1185">Reference proteome</keyword>
<sequence>MDEEQRDMKAHKAYYQRVDFVSNSLQGIPQLCPCGSITKEIVDEEDTYDYLPGKRYFICKDFENDGLHYRQPWVIGVQEEVERLKLKVLRHENLLRECEALKVKKEKERMIPSYDPNDTEAGLKLLEDLTTNAEAIQEQVLHQILSQNCETQYLQAFLDGESDKNQQSFKNKVPVVNYDDIKPFIQRIADGESSDIVSSQPITELLTSSGTSAGKPKLMPSTAEELERKTFFYSMLVPVMNKYVNGLDEGKGMYLLFIKPEIKTHSGLMARPVLTSYYKSQHFRNRPFNKYNVYTSPDQTILCQDSKQSMYCQLLCGLVQRSHVLRVGAVFASAFLRAVKFLEDHYKELCADIRTGTVTSWITEPACRDSVLSVLQGPNQELADEIEAECAEKSWEGILRRLWPKAKYVEVIVTGSMAQYIPTLEFYSGGLPLVSTMYASSECYFGINLNPLCDPSDVSYTLLPNMAYFEFLPVDDKSHEEIHFASHSNTDDDDDDDALKEDLIVDLVNVEVGRYYEIVITTFTGLYRYRVGDILKVAGFHNKAPQFRFVQRRNVVLSIDTDKTSEEDLLNAVTQAKLNHLQKPSCPLLAEYTSYADTSSIPGHYVLFWELKPRHNNEPPELENKTMELCCSEVEDCLDYVYRRCRNKDKSIGPLEIRVVSLGTFDLLMDFCVSQGSSVNQYKTPRCVKPGGALEILDSRVIGRFFSQRVPQWQPLGLDS</sequence>
<dbReference type="PANTHER" id="PTHR31901:SF86">
    <property type="entry name" value="GENOME ASSEMBLY, CHROMOSOME: A09"/>
    <property type="match status" value="1"/>
</dbReference>
<evidence type="ECO:0000259" key="4">
    <source>
        <dbReference type="Pfam" id="PF23572"/>
    </source>
</evidence>